<name>A0A2H1VV95_SPOFR</name>
<dbReference type="EMBL" id="ODYU01004611">
    <property type="protein sequence ID" value="SOQ44676.1"/>
    <property type="molecule type" value="Genomic_DNA"/>
</dbReference>
<organism evidence="1">
    <name type="scientific">Spodoptera frugiperda</name>
    <name type="common">Fall armyworm</name>
    <dbReference type="NCBI Taxonomy" id="7108"/>
    <lineage>
        <taxon>Eukaryota</taxon>
        <taxon>Metazoa</taxon>
        <taxon>Ecdysozoa</taxon>
        <taxon>Arthropoda</taxon>
        <taxon>Hexapoda</taxon>
        <taxon>Insecta</taxon>
        <taxon>Pterygota</taxon>
        <taxon>Neoptera</taxon>
        <taxon>Endopterygota</taxon>
        <taxon>Lepidoptera</taxon>
        <taxon>Glossata</taxon>
        <taxon>Ditrysia</taxon>
        <taxon>Noctuoidea</taxon>
        <taxon>Noctuidae</taxon>
        <taxon>Amphipyrinae</taxon>
        <taxon>Spodoptera</taxon>
    </lineage>
</organism>
<proteinExistence type="predicted"/>
<sequence length="117" mass="12765">MLPLSGDTREVREVWEVRECCLSGYPSMFDLHSPVPHHASTQTQYPLTGDNSLRDPRQSFMSLGRAGLQCSGVFMVVSTVYPGLQKLQRVVIFLGLGGAVTPNVGKICDESPDIVAN</sequence>
<accession>A0A2H1VV95</accession>
<evidence type="ECO:0000313" key="1">
    <source>
        <dbReference type="EMBL" id="SOQ44676.1"/>
    </source>
</evidence>
<dbReference type="AlphaFoldDB" id="A0A2H1VV95"/>
<reference evidence="1" key="1">
    <citation type="submission" date="2016-07" db="EMBL/GenBank/DDBJ databases">
        <authorList>
            <person name="Bretaudeau A."/>
        </authorList>
    </citation>
    <scope>NUCLEOTIDE SEQUENCE</scope>
    <source>
        <strain evidence="1">Rice</strain>
        <tissue evidence="1">Whole body</tissue>
    </source>
</reference>
<protein>
    <submittedName>
        <fullName evidence="1">SFRICE_030006</fullName>
    </submittedName>
</protein>
<gene>
    <name evidence="1" type="ORF">SFRICE_030006</name>
</gene>